<reference evidence="3" key="1">
    <citation type="submission" date="2014-08" db="EMBL/GenBank/DDBJ databases">
        <title>Complete genome sequence of Streptomyces lividans TK24.</title>
        <authorList>
            <consortium name="StrepSynth"/>
            <person name="Ruckert C."/>
            <person name="Fridjonson O.H."/>
            <person name="Lambert C."/>
            <person name="van Wezel G.P."/>
            <person name="Bernaerts K."/>
            <person name="Anne J."/>
            <person name="Economou A."/>
            <person name="Kalinowski J."/>
        </authorList>
    </citation>
    <scope>NUCLEOTIDE SEQUENCE [LARGE SCALE GENOMIC DNA]</scope>
    <source>
        <strain evidence="3">TK24</strain>
    </source>
</reference>
<feature type="region of interest" description="Disordered" evidence="1">
    <location>
        <begin position="1"/>
        <end position="57"/>
    </location>
</feature>
<sequence>MRRRPNGRRALRRPAAHPRHHGRGRRRRPRRETARRPAPREAAALTGTAKPYRSAGDNVTFTFDAPLAAEATVGRHDRLGYSWAAAGSPAEGGELPRCVGSAPFEKVRKGTGDFDVVPWQPRL</sequence>
<gene>
    <name evidence="2" type="ORF">SLIV_30485</name>
</gene>
<evidence type="ECO:0000256" key="1">
    <source>
        <dbReference type="SAM" id="MobiDB-lite"/>
    </source>
</evidence>
<evidence type="ECO:0000313" key="2">
    <source>
        <dbReference type="EMBL" id="AIJ16989.1"/>
    </source>
</evidence>
<name>A0ABM5R956_STRLI</name>
<protein>
    <submittedName>
        <fullName evidence="2">Uncharacterized protein</fullName>
    </submittedName>
</protein>
<evidence type="ECO:0000313" key="3">
    <source>
        <dbReference type="Proteomes" id="UP000028682"/>
    </source>
</evidence>
<accession>A0ABM5R956</accession>
<feature type="compositionally biased region" description="Basic residues" evidence="1">
    <location>
        <begin position="1"/>
        <end position="30"/>
    </location>
</feature>
<dbReference type="EMBL" id="CP009124">
    <property type="protein sequence ID" value="AIJ16989.1"/>
    <property type="molecule type" value="Genomic_DNA"/>
</dbReference>
<organism evidence="2 3">
    <name type="scientific">Streptomyces lividans TK24</name>
    <dbReference type="NCBI Taxonomy" id="457428"/>
    <lineage>
        <taxon>Bacteria</taxon>
        <taxon>Bacillati</taxon>
        <taxon>Actinomycetota</taxon>
        <taxon>Actinomycetes</taxon>
        <taxon>Kitasatosporales</taxon>
        <taxon>Streptomycetaceae</taxon>
        <taxon>Streptomyces</taxon>
    </lineage>
</organism>
<keyword evidence="3" id="KW-1185">Reference proteome</keyword>
<dbReference type="Proteomes" id="UP000028682">
    <property type="component" value="Chromosome"/>
</dbReference>
<proteinExistence type="predicted"/>